<keyword evidence="2 4" id="KW-0103">Bromodomain</keyword>
<evidence type="ECO:0000256" key="5">
    <source>
        <dbReference type="SAM" id="Coils"/>
    </source>
</evidence>
<dbReference type="SUPFAM" id="SSF47370">
    <property type="entry name" value="Bromodomain"/>
    <property type="match status" value="1"/>
</dbReference>
<dbReference type="Proteomes" id="UP001188597">
    <property type="component" value="Unassembled WGS sequence"/>
</dbReference>
<dbReference type="InterPro" id="IPR036427">
    <property type="entry name" value="Bromodomain-like_sf"/>
</dbReference>
<dbReference type="EMBL" id="JAVXUP010000995">
    <property type="protein sequence ID" value="KAK3017544.1"/>
    <property type="molecule type" value="Genomic_DNA"/>
</dbReference>
<feature type="domain" description="NET" evidence="8">
    <location>
        <begin position="236"/>
        <end position="317"/>
    </location>
</feature>
<feature type="compositionally biased region" description="Basic and acidic residues" evidence="6">
    <location>
        <begin position="88"/>
        <end position="97"/>
    </location>
</feature>
<organism evidence="9 10">
    <name type="scientific">Escallonia herrerae</name>
    <dbReference type="NCBI Taxonomy" id="1293975"/>
    <lineage>
        <taxon>Eukaryota</taxon>
        <taxon>Viridiplantae</taxon>
        <taxon>Streptophyta</taxon>
        <taxon>Embryophyta</taxon>
        <taxon>Tracheophyta</taxon>
        <taxon>Spermatophyta</taxon>
        <taxon>Magnoliopsida</taxon>
        <taxon>eudicotyledons</taxon>
        <taxon>Gunneridae</taxon>
        <taxon>Pentapetalae</taxon>
        <taxon>asterids</taxon>
        <taxon>campanulids</taxon>
        <taxon>Escalloniales</taxon>
        <taxon>Escalloniaceae</taxon>
        <taxon>Escallonia</taxon>
    </lineage>
</organism>
<dbReference type="PANTHER" id="PTHR45926">
    <property type="entry name" value="OSJNBA0053K19.4 PROTEIN"/>
    <property type="match status" value="1"/>
</dbReference>
<evidence type="ECO:0008006" key="11">
    <source>
        <dbReference type="Google" id="ProtNLM"/>
    </source>
</evidence>
<accession>A0AA88W0C2</accession>
<evidence type="ECO:0000256" key="4">
    <source>
        <dbReference type="PROSITE-ProRule" id="PRU00035"/>
    </source>
</evidence>
<keyword evidence="5" id="KW-0175">Coiled coil</keyword>
<evidence type="ECO:0000256" key="3">
    <source>
        <dbReference type="ARBA" id="ARBA00023163"/>
    </source>
</evidence>
<dbReference type="Gene3D" id="1.20.920.10">
    <property type="entry name" value="Bromodomain-like"/>
    <property type="match status" value="1"/>
</dbReference>
<dbReference type="Pfam" id="PF17035">
    <property type="entry name" value="BET"/>
    <property type="match status" value="1"/>
</dbReference>
<dbReference type="InterPro" id="IPR038336">
    <property type="entry name" value="NET_sf"/>
</dbReference>
<evidence type="ECO:0000256" key="1">
    <source>
        <dbReference type="ARBA" id="ARBA00023015"/>
    </source>
</evidence>
<feature type="region of interest" description="Disordered" evidence="6">
    <location>
        <begin position="318"/>
        <end position="358"/>
    </location>
</feature>
<dbReference type="InterPro" id="IPR027353">
    <property type="entry name" value="NET_dom"/>
</dbReference>
<dbReference type="PRINTS" id="PR00503">
    <property type="entry name" value="BROMODOMAIN"/>
</dbReference>
<reference evidence="9" key="1">
    <citation type="submission" date="2022-12" db="EMBL/GenBank/DDBJ databases">
        <title>Draft genome assemblies for two species of Escallonia (Escalloniales).</title>
        <authorList>
            <person name="Chanderbali A."/>
            <person name="Dervinis C."/>
            <person name="Anghel I."/>
            <person name="Soltis D."/>
            <person name="Soltis P."/>
            <person name="Zapata F."/>
        </authorList>
    </citation>
    <scope>NUCLEOTIDE SEQUENCE</scope>
    <source>
        <strain evidence="9">UCBG64.0493</strain>
        <tissue evidence="9">Leaf</tissue>
    </source>
</reference>
<feature type="non-terminal residue" evidence="9">
    <location>
        <position position="374"/>
    </location>
</feature>
<protein>
    <recommendedName>
        <fullName evidence="11">Transcription factor GTE1</fullName>
    </recommendedName>
</protein>
<comment type="caution">
    <text evidence="9">The sequence shown here is derived from an EMBL/GenBank/DDBJ whole genome shotgun (WGS) entry which is preliminary data.</text>
</comment>
<keyword evidence="3" id="KW-0804">Transcription</keyword>
<evidence type="ECO:0000259" key="7">
    <source>
        <dbReference type="PROSITE" id="PS50014"/>
    </source>
</evidence>
<evidence type="ECO:0000259" key="8">
    <source>
        <dbReference type="PROSITE" id="PS51525"/>
    </source>
</evidence>
<proteinExistence type="predicted"/>
<dbReference type="Gene3D" id="1.20.1270.220">
    <property type="match status" value="1"/>
</dbReference>
<evidence type="ECO:0000313" key="10">
    <source>
        <dbReference type="Proteomes" id="UP001188597"/>
    </source>
</evidence>
<name>A0AA88W0C2_9ASTE</name>
<evidence type="ECO:0000313" key="9">
    <source>
        <dbReference type="EMBL" id="KAK3017544.1"/>
    </source>
</evidence>
<feature type="compositionally biased region" description="Low complexity" evidence="6">
    <location>
        <begin position="323"/>
        <end position="352"/>
    </location>
</feature>
<evidence type="ECO:0000256" key="6">
    <source>
        <dbReference type="SAM" id="MobiDB-lite"/>
    </source>
</evidence>
<dbReference type="PROSITE" id="PS51525">
    <property type="entry name" value="NET"/>
    <property type="match status" value="1"/>
</dbReference>
<feature type="domain" description="Bromo" evidence="7">
    <location>
        <begin position="114"/>
        <end position="167"/>
    </location>
</feature>
<dbReference type="InterPro" id="IPR001487">
    <property type="entry name" value="Bromodomain"/>
</dbReference>
<dbReference type="Pfam" id="PF00439">
    <property type="entry name" value="Bromodomain"/>
    <property type="match status" value="1"/>
</dbReference>
<feature type="region of interest" description="Disordered" evidence="6">
    <location>
        <begin position="66"/>
        <end position="97"/>
    </location>
</feature>
<sequence>YQMETMDTSIPDVGMVGVEYSEGNAPQAEHFEHRVDEIFMKVDRLEQTLNEVEQFYSTANRKQLNTPKGSSIVKDKDKEKQIGNFKKRQQDASRREAAAAKRMQELIRQFGTVFRQVIEKPMDFSTVKNKMEAKDGSGYKNVREVCADVRLIFKNAMKYNDERDDVHVMAKTLLAKFEEKWLQLLPKVDEEEKRRKEEEAEEQLDIQLAQEAAHAKMARDLSIELDEVDMHLEKLREQVIQRCRRMSIEEKRRLGTALTRLSPEDLNKALQIVAEDNPSFLATSEEVDLDMDAQSESTLWKLKFFVKDCLLLQGKSSASMEGNNNNNKTTTTNINTTTITPNNTSNGHQNNNGKRKRDICDALVKSSQKKGKRL</sequence>
<feature type="coiled-coil region" evidence="5">
    <location>
        <begin position="187"/>
        <end position="238"/>
    </location>
</feature>
<keyword evidence="10" id="KW-1185">Reference proteome</keyword>
<dbReference type="PROSITE" id="PS50014">
    <property type="entry name" value="BROMODOMAIN_2"/>
    <property type="match status" value="1"/>
</dbReference>
<keyword evidence="1" id="KW-0805">Transcription regulation</keyword>
<evidence type="ECO:0000256" key="2">
    <source>
        <dbReference type="ARBA" id="ARBA00023117"/>
    </source>
</evidence>
<dbReference type="SMART" id="SM00297">
    <property type="entry name" value="BROMO"/>
    <property type="match status" value="1"/>
</dbReference>
<dbReference type="AlphaFoldDB" id="A0AA88W0C2"/>
<gene>
    <name evidence="9" type="ORF">RJ639_007416</name>
</gene>